<organism evidence="3 4">
    <name type="scientific">Sporomusa malonica</name>
    <dbReference type="NCBI Taxonomy" id="112901"/>
    <lineage>
        <taxon>Bacteria</taxon>
        <taxon>Bacillati</taxon>
        <taxon>Bacillota</taxon>
        <taxon>Negativicutes</taxon>
        <taxon>Selenomonadales</taxon>
        <taxon>Sporomusaceae</taxon>
        <taxon>Sporomusa</taxon>
    </lineage>
</organism>
<evidence type="ECO:0000256" key="2">
    <source>
        <dbReference type="SAM" id="Coils"/>
    </source>
</evidence>
<keyword evidence="4" id="KW-1185">Reference proteome</keyword>
<feature type="coiled-coil region" evidence="2">
    <location>
        <begin position="33"/>
        <end position="67"/>
    </location>
</feature>
<dbReference type="PANTHER" id="PTHR37313:SF2">
    <property type="entry name" value="UPF0749 PROTEIN YLXX"/>
    <property type="match status" value="1"/>
</dbReference>
<dbReference type="Pfam" id="PF05949">
    <property type="entry name" value="DUF881"/>
    <property type="match status" value="1"/>
</dbReference>
<evidence type="ECO:0000256" key="1">
    <source>
        <dbReference type="ARBA" id="ARBA00009108"/>
    </source>
</evidence>
<comment type="similarity">
    <text evidence="1">Belongs to the UPF0749 family.</text>
</comment>
<proteinExistence type="inferred from homology"/>
<dbReference type="AlphaFoldDB" id="A0A1W1Z734"/>
<dbReference type="EMBL" id="FWXI01000003">
    <property type="protein sequence ID" value="SMC43738.1"/>
    <property type="molecule type" value="Genomic_DNA"/>
</dbReference>
<sequence length="228" mass="24908">MLVKKGQAAISLVCVVLGIMLAVQFRSQQDFRYSLQNQRAEDLTLRLSSAEKERDSLQSQVRELQTTGGNASYKEIQRISMGAGTIPLVGPGIVVAIEEDRKPTTDNRSSDLYFIRAEDMLKILNELRAGGAEAIAINNQRLITGSGIRQNGQSMSVNGTPFAAPFEIRAIGDPATLENSLKMRGGVIETLSFWGIKITVSQKPDVQIPAYTGGFQFQHAHPMKEAGK</sequence>
<dbReference type="STRING" id="112901.SAMN04488500_10315"/>
<accession>A0A1W1Z734</accession>
<dbReference type="InterPro" id="IPR010273">
    <property type="entry name" value="DUF881"/>
</dbReference>
<name>A0A1W1Z734_9FIRM</name>
<protein>
    <submittedName>
        <fullName evidence="3">Uncharacterized conserved protein YlxW, UPF0749 family</fullName>
    </submittedName>
</protein>
<dbReference type="RefSeq" id="WP_084574378.1">
    <property type="nucleotide sequence ID" value="NZ_CP155572.1"/>
</dbReference>
<evidence type="ECO:0000313" key="4">
    <source>
        <dbReference type="Proteomes" id="UP000192738"/>
    </source>
</evidence>
<dbReference type="Gene3D" id="3.30.70.1880">
    <property type="entry name" value="Protein of unknown function DUF881"/>
    <property type="match status" value="1"/>
</dbReference>
<dbReference type="Proteomes" id="UP000192738">
    <property type="component" value="Unassembled WGS sequence"/>
</dbReference>
<dbReference type="PANTHER" id="PTHR37313">
    <property type="entry name" value="UPF0749 PROTEIN RV1825"/>
    <property type="match status" value="1"/>
</dbReference>
<gene>
    <name evidence="3" type="ORF">SAMN04488500_10315</name>
</gene>
<keyword evidence="2" id="KW-0175">Coiled coil</keyword>
<dbReference type="OrthoDB" id="9776196at2"/>
<reference evidence="3 4" key="1">
    <citation type="submission" date="2017-04" db="EMBL/GenBank/DDBJ databases">
        <authorList>
            <person name="Afonso C.L."/>
            <person name="Miller P.J."/>
            <person name="Scott M.A."/>
            <person name="Spackman E."/>
            <person name="Goraichik I."/>
            <person name="Dimitrov K.M."/>
            <person name="Suarez D.L."/>
            <person name="Swayne D.E."/>
        </authorList>
    </citation>
    <scope>NUCLEOTIDE SEQUENCE [LARGE SCALE GENOMIC DNA]</scope>
    <source>
        <strain evidence="3 4">DSM 5090</strain>
    </source>
</reference>
<evidence type="ECO:0000313" key="3">
    <source>
        <dbReference type="EMBL" id="SMC43738.1"/>
    </source>
</evidence>